<accession>A0ABR7IXV8</accession>
<dbReference type="Pfam" id="PF02012">
    <property type="entry name" value="BNR"/>
    <property type="match status" value="1"/>
</dbReference>
<feature type="signal peptide" evidence="1">
    <location>
        <begin position="1"/>
        <end position="18"/>
    </location>
</feature>
<comment type="caution">
    <text evidence="2">The sequence shown here is derived from an EMBL/GenBank/DDBJ whole genome shotgun (WGS) entry which is preliminary data.</text>
</comment>
<evidence type="ECO:0000256" key="1">
    <source>
        <dbReference type="SAM" id="SignalP"/>
    </source>
</evidence>
<dbReference type="NCBIfam" id="TIGR04131">
    <property type="entry name" value="Bac_Flav_CTERM"/>
    <property type="match status" value="1"/>
</dbReference>
<evidence type="ECO:0000313" key="2">
    <source>
        <dbReference type="EMBL" id="MBC5834469.1"/>
    </source>
</evidence>
<dbReference type="Proteomes" id="UP000605990">
    <property type="component" value="Unassembled WGS sequence"/>
</dbReference>
<name>A0ABR7IXV8_9FLAO</name>
<dbReference type="CDD" id="cd15482">
    <property type="entry name" value="Sialidase_non-viral"/>
    <property type="match status" value="1"/>
</dbReference>
<dbReference type="InterPro" id="IPR002860">
    <property type="entry name" value="BNR_rpt"/>
</dbReference>
<dbReference type="RefSeq" id="WP_166126119.1">
    <property type="nucleotide sequence ID" value="NZ_JAANOQ010000003.1"/>
</dbReference>
<proteinExistence type="predicted"/>
<dbReference type="SUPFAM" id="SSF50939">
    <property type="entry name" value="Sialidases"/>
    <property type="match status" value="1"/>
</dbReference>
<reference evidence="2 3" key="1">
    <citation type="submission" date="2020-08" db="EMBL/GenBank/DDBJ databases">
        <title>Description of novel Flavobacterium F-408 isolate.</title>
        <authorList>
            <person name="Saticioglu I.B."/>
            <person name="Duman M."/>
            <person name="Altun S."/>
        </authorList>
    </citation>
    <scope>NUCLEOTIDE SEQUENCE [LARGE SCALE GENOMIC DNA]</scope>
    <source>
        <strain evidence="2 3">F-408</strain>
    </source>
</reference>
<organism evidence="2 3">
    <name type="scientific">Flavobacterium bernardetii</name>
    <dbReference type="NCBI Taxonomy" id="2813823"/>
    <lineage>
        <taxon>Bacteria</taxon>
        <taxon>Pseudomonadati</taxon>
        <taxon>Bacteroidota</taxon>
        <taxon>Flavobacteriia</taxon>
        <taxon>Flavobacteriales</taxon>
        <taxon>Flavobacteriaceae</taxon>
        <taxon>Flavobacterium</taxon>
    </lineage>
</organism>
<protein>
    <submittedName>
        <fullName evidence="2">T9SS type B sorting domain-containing protein</fullName>
    </submittedName>
</protein>
<dbReference type="EMBL" id="JACRUN010000002">
    <property type="protein sequence ID" value="MBC5834469.1"/>
    <property type="molecule type" value="Genomic_DNA"/>
</dbReference>
<keyword evidence="3" id="KW-1185">Reference proteome</keyword>
<keyword evidence="1" id="KW-0732">Signal</keyword>
<sequence>MKQLLALTLLLTSTFLFSQQTNTKTTKNIKLEDSNGNLITDSIQIAKFLAKRNAEIDTNKKLRFRATLSPVHLCSNNNFEEFENNSGTNVLKNFLYSVENPINPTQCSTPNSIATQEIAQYNPSQSNLMASTVNATHIDEFIGNINAFDQFALKINYKNSSSTSGVVQAKRFKTNNETNVIFNYKVVLQSITGNDHDNEQPFFKAKVKNKNGITVSEFCVIGDPTNCIFTQAPGYQAGSIVLYTPNWQAGSLDITSIPNNEEFTIEFTAARCGLNGHFGYAFIDDLCLNRSNENLQGSIELDPLYKICPQLPIDVCGSFTIPNSGGIAANVASITLNVYDNSNNVIYTTTTPSVLNLTTNTFCFPLTAANLVNVTTGNYNVGVTINYSITQTNCSGTNFNTASDSDANPGWDISFLNCIPGCDIPLQTGVLKACDNNDDGKEFFNLPLVDSQIIGTQTGLTLSYFTNYNDAFNNTNPIITFTNYESYSGTVYARITKDATCFKIMAFQLVVKNPSATISGILNVCSGSTVLKASLGVSYLWSNGATTQDAIVTSIGTYSVTITDSDGCISTASATILPSTVAVSPTIDVIQPTCFTSTGTITITSPAAEYSFDNGATWTTNNSLTNVSVGTYNVIIRTINNCYSYSTPIKIVSFLSSYPLYSSVDPVDCDAFGTITITTVASEYSFDDGVTWTTNNVATNLPIGTYKIRTKDTFGCISNFNSVVLYSQFLPAPLYTSNAPYCSNLGSITITSPASEYSFDGGTTWQTSNTLNNLTSGSYLIKIRNAQGCTSPNLYVYLVNFENSYPDYTIDPAGCNKYATVTITTTGDFYSFDGGATWSTNNVLTNLVGGESLQLKVRRNLNCDTYNRSVFISSTFRPLPVVTNFATLICDNQNNNNENTNLSSFNSFLVSNPINYTFTYYTTQNGALTQNASDQITNFSTYNLNVVNKIFYVVVTDIYGCSSIANLDLTLIETPVINLEDKYYLCEGFTVTLTENGIFDSYTWSTGETTPSITVSQAGNYSLTVTETHGSVICSTTEVVPVILSNPAVFKKFITQDWTDNNNVITVNVTGLGDYEYSLNDIDYQDSNVFYGLDLGEYTIYVRDKHGCGTVNDDIYLLMHPKFFTPNGDGYNDYWKIKFSENEPNLTIKIFDRQGKLMKQLGTNSIGWDGKYIGIDVPATDYWFVVTRENGKELKGHFSLVR</sequence>
<gene>
    <name evidence="2" type="ORF">H8R27_06170</name>
</gene>
<dbReference type="InterPro" id="IPR026341">
    <property type="entry name" value="T9SS_type_B"/>
</dbReference>
<feature type="chain" id="PRO_5046186539" evidence="1">
    <location>
        <begin position="19"/>
        <end position="1202"/>
    </location>
</feature>
<evidence type="ECO:0000313" key="3">
    <source>
        <dbReference type="Proteomes" id="UP000605990"/>
    </source>
</evidence>
<dbReference type="InterPro" id="IPR036278">
    <property type="entry name" value="Sialidase_sf"/>
</dbReference>
<dbReference type="Pfam" id="PF13585">
    <property type="entry name" value="CHU_C"/>
    <property type="match status" value="1"/>
</dbReference>